<reference evidence="5 6" key="1">
    <citation type="journal article" date="2014" name="Genome Announc.">
        <title>Draft Genome Sequences of Two Vibrionaceae Species, Vibrio ponticus C121 and Photobacterium aphoticum C119, Isolated as Coral Reef Microbiota.</title>
        <authorList>
            <person name="Al-saari N."/>
            <person name="Meirelles P.M."/>
            <person name="Mino S."/>
            <person name="Suda W."/>
            <person name="Oshima K."/>
            <person name="Hattori M."/>
            <person name="Ohkuma M."/>
            <person name="Thompson F.L."/>
            <person name="Gomez-Gil B."/>
            <person name="Sawabe T."/>
            <person name="Sawabe T."/>
        </authorList>
    </citation>
    <scope>NUCLEOTIDE SEQUENCE [LARGE SCALE GENOMIC DNA]</scope>
    <source>
        <strain evidence="5 6">JCM 19237</strain>
    </source>
</reference>
<evidence type="ECO:0000256" key="1">
    <source>
        <dbReference type="ARBA" id="ARBA00009156"/>
    </source>
</evidence>
<evidence type="ECO:0000313" key="6">
    <source>
        <dbReference type="Proteomes" id="UP000029227"/>
    </source>
</evidence>
<dbReference type="GO" id="GO:0008737">
    <property type="term" value="F:L-fuculokinase activity"/>
    <property type="evidence" value="ECO:0007669"/>
    <property type="project" value="UniProtKB-EC"/>
</dbReference>
<organism evidence="5 6">
    <name type="scientific">Photobacterium aphoticum</name>
    <dbReference type="NCBI Taxonomy" id="754436"/>
    <lineage>
        <taxon>Bacteria</taxon>
        <taxon>Pseudomonadati</taxon>
        <taxon>Pseudomonadota</taxon>
        <taxon>Gammaproteobacteria</taxon>
        <taxon>Vibrionales</taxon>
        <taxon>Vibrionaceae</taxon>
        <taxon>Photobacterium</taxon>
    </lineage>
</organism>
<protein>
    <submittedName>
        <fullName evidence="5">L-fuculokinase</fullName>
        <ecNumber evidence="5">2.7.1.51</ecNumber>
    </submittedName>
</protein>
<sequence>MDKWLFISSMLTHRLTGVMSTDRTMAGTSMMTALSSRDWSADTLAYLGLTPKHFPAFVDAGDKVGVLLPEVAEELGLPAHVAVISAGHDTQFALVGSGAQEAQPILSSGTWEILMARVSKPTVQPAWFSAGFTAELDASAHLYNPGIQWLSSAVMEWVANTVYADVATSAEKYTVMINEASAIPAGSDGLIFDPRFSEGGSYKGSPSIPPGAIFIARRLRGWWRNSKAVCST</sequence>
<dbReference type="SUPFAM" id="SSF53067">
    <property type="entry name" value="Actin-like ATPase domain"/>
    <property type="match status" value="2"/>
</dbReference>
<comment type="similarity">
    <text evidence="1">Belongs to the FGGY kinase family.</text>
</comment>
<dbReference type="PANTHER" id="PTHR43095:SF5">
    <property type="entry name" value="XYLULOSE KINASE"/>
    <property type="match status" value="1"/>
</dbReference>
<dbReference type="Proteomes" id="UP000029227">
    <property type="component" value="Unassembled WGS sequence"/>
</dbReference>
<dbReference type="EC" id="2.7.1.51" evidence="5"/>
<dbReference type="InterPro" id="IPR043129">
    <property type="entry name" value="ATPase_NBD"/>
</dbReference>
<keyword evidence="2 5" id="KW-0808">Transferase</keyword>
<accession>A0A090R3D0</accession>
<name>A0A090R3D0_9GAMM</name>
<dbReference type="eggNOG" id="COG1070">
    <property type="taxonomic scope" value="Bacteria"/>
</dbReference>
<dbReference type="InterPro" id="IPR050406">
    <property type="entry name" value="FGGY_Carb_Kinase"/>
</dbReference>
<dbReference type="STRING" id="754436.JCM19237_5055"/>
<dbReference type="Gene3D" id="3.30.420.40">
    <property type="match status" value="2"/>
</dbReference>
<proteinExistence type="inferred from homology"/>
<evidence type="ECO:0000256" key="3">
    <source>
        <dbReference type="ARBA" id="ARBA00022777"/>
    </source>
</evidence>
<feature type="domain" description="Carbohydrate kinase FGGY N-terminal" evidence="4">
    <location>
        <begin position="1"/>
        <end position="96"/>
    </location>
</feature>
<gene>
    <name evidence="5" type="ORF">JCM19237_5055</name>
</gene>
<dbReference type="AlphaFoldDB" id="A0A090R3D0"/>
<dbReference type="PANTHER" id="PTHR43095">
    <property type="entry name" value="SUGAR KINASE"/>
    <property type="match status" value="1"/>
</dbReference>
<evidence type="ECO:0000256" key="2">
    <source>
        <dbReference type="ARBA" id="ARBA00022679"/>
    </source>
</evidence>
<dbReference type="Pfam" id="PF00370">
    <property type="entry name" value="FGGY_N"/>
    <property type="match status" value="1"/>
</dbReference>
<comment type="caution">
    <text evidence="5">The sequence shown here is derived from an EMBL/GenBank/DDBJ whole genome shotgun (WGS) entry which is preliminary data.</text>
</comment>
<dbReference type="EMBL" id="BBMN01000001">
    <property type="protein sequence ID" value="GAL02162.1"/>
    <property type="molecule type" value="Genomic_DNA"/>
</dbReference>
<evidence type="ECO:0000259" key="4">
    <source>
        <dbReference type="Pfam" id="PF00370"/>
    </source>
</evidence>
<dbReference type="InterPro" id="IPR018484">
    <property type="entry name" value="FGGY_N"/>
</dbReference>
<evidence type="ECO:0000313" key="5">
    <source>
        <dbReference type="EMBL" id="GAL02162.1"/>
    </source>
</evidence>
<keyword evidence="3 5" id="KW-0418">Kinase</keyword>